<sequence>MSVLQINATSRNAPPMHFPFCDDNTQFGDLSSSPPTPTPATLCSGKIFLHISVPIFYWKQPTKSTALLGDLEKLSTFPVGKSHSATQRTALGRLYCADLHTLSIKRGCARPRGGQN</sequence>
<name>G0TZV1_TRYVY</name>
<accession>G0TZV1</accession>
<proteinExistence type="predicted"/>
<gene>
    <name evidence="1" type="ORF">TVY486_0807360</name>
</gene>
<dbReference type="AlphaFoldDB" id="G0TZV1"/>
<organism evidence="1">
    <name type="scientific">Trypanosoma vivax (strain Y486)</name>
    <dbReference type="NCBI Taxonomy" id="1055687"/>
    <lineage>
        <taxon>Eukaryota</taxon>
        <taxon>Discoba</taxon>
        <taxon>Euglenozoa</taxon>
        <taxon>Kinetoplastea</taxon>
        <taxon>Metakinetoplastina</taxon>
        <taxon>Trypanosomatida</taxon>
        <taxon>Trypanosomatidae</taxon>
        <taxon>Trypanosoma</taxon>
        <taxon>Duttonella</taxon>
    </lineage>
</organism>
<reference evidence="1" key="1">
    <citation type="journal article" date="2012" name="Proc. Natl. Acad. Sci. U.S.A.">
        <title>Antigenic diversity is generated by distinct evolutionary mechanisms in African trypanosome species.</title>
        <authorList>
            <person name="Jackson A.P."/>
            <person name="Berry A."/>
            <person name="Aslett M."/>
            <person name="Allison H.C."/>
            <person name="Burton P."/>
            <person name="Vavrova-Anderson J."/>
            <person name="Brown R."/>
            <person name="Browne H."/>
            <person name="Corton N."/>
            <person name="Hauser H."/>
            <person name="Gamble J."/>
            <person name="Gilderthorp R."/>
            <person name="Marcello L."/>
            <person name="McQuillan J."/>
            <person name="Otto T.D."/>
            <person name="Quail M.A."/>
            <person name="Sanders M.J."/>
            <person name="van Tonder A."/>
            <person name="Ginger M.L."/>
            <person name="Field M.C."/>
            <person name="Barry J.D."/>
            <person name="Hertz-Fowler C."/>
            <person name="Berriman M."/>
        </authorList>
    </citation>
    <scope>NUCLEOTIDE SEQUENCE</scope>
    <source>
        <strain evidence="1">Y486</strain>
    </source>
</reference>
<evidence type="ECO:0000313" key="1">
    <source>
        <dbReference type="EMBL" id="CCC50129.1"/>
    </source>
</evidence>
<protein>
    <submittedName>
        <fullName evidence="1">Uncharacterized protein</fullName>
    </submittedName>
</protein>
<dbReference type="EMBL" id="HE573024">
    <property type="protein sequence ID" value="CCC50129.1"/>
    <property type="molecule type" value="Genomic_DNA"/>
</dbReference>